<dbReference type="SMART" id="SM00225">
    <property type="entry name" value="BTB"/>
    <property type="match status" value="1"/>
</dbReference>
<evidence type="ECO:0000313" key="5">
    <source>
        <dbReference type="Proteomes" id="UP000308267"/>
    </source>
</evidence>
<name>A0A4S2KFK4_OPIFE</name>
<dbReference type="AlphaFoldDB" id="A0A4S2KFK4"/>
<dbReference type="STRING" id="147828.A0A4S2KFK4"/>
<feature type="compositionally biased region" description="Polar residues" evidence="2">
    <location>
        <begin position="706"/>
        <end position="732"/>
    </location>
</feature>
<dbReference type="InterPro" id="IPR011333">
    <property type="entry name" value="SKP1/BTB/POZ_sf"/>
</dbReference>
<dbReference type="InterPro" id="IPR036322">
    <property type="entry name" value="WD40_repeat_dom_sf"/>
</dbReference>
<feature type="domain" description="BTB" evidence="3">
    <location>
        <begin position="12"/>
        <end position="81"/>
    </location>
</feature>
<dbReference type="InterPro" id="IPR047876">
    <property type="entry name" value="SHKBP1/KCTD3"/>
</dbReference>
<accession>A0A4S2KFK4</accession>
<dbReference type="InterPro" id="IPR001680">
    <property type="entry name" value="WD40_rpt"/>
</dbReference>
<evidence type="ECO:0000256" key="1">
    <source>
        <dbReference type="PROSITE-ProRule" id="PRU00221"/>
    </source>
</evidence>
<comment type="caution">
    <text evidence="4">The sequence shown here is derived from an EMBL/GenBank/DDBJ whole genome shotgun (WGS) entry which is preliminary data.</text>
</comment>
<protein>
    <recommendedName>
        <fullName evidence="3">BTB domain-containing protein</fullName>
    </recommendedName>
</protein>
<keyword evidence="1" id="KW-0853">WD repeat</keyword>
<keyword evidence="5" id="KW-1185">Reference proteome</keyword>
<dbReference type="PANTHER" id="PTHR15859">
    <property type="entry name" value="SETA BINDING PROTEIN 1"/>
    <property type="match status" value="1"/>
</dbReference>
<feature type="region of interest" description="Disordered" evidence="2">
    <location>
        <begin position="275"/>
        <end position="314"/>
    </location>
</feature>
<dbReference type="PANTHER" id="PTHR15859:SF1">
    <property type="entry name" value="BTB DOMAIN-CONTAINING PROTEIN"/>
    <property type="match status" value="1"/>
</dbReference>
<dbReference type="SUPFAM" id="SSF54695">
    <property type="entry name" value="POZ domain"/>
    <property type="match status" value="1"/>
</dbReference>
<feature type="compositionally biased region" description="Low complexity" evidence="2">
    <location>
        <begin position="287"/>
        <end position="299"/>
    </location>
</feature>
<feature type="compositionally biased region" description="Polar residues" evidence="2">
    <location>
        <begin position="646"/>
        <end position="658"/>
    </location>
</feature>
<gene>
    <name evidence="4" type="ORF">CRM22_011033</name>
</gene>
<dbReference type="OrthoDB" id="6077599at2759"/>
<dbReference type="Gene3D" id="2.130.10.10">
    <property type="entry name" value="YVTN repeat-like/Quinoprotein amine dehydrogenase"/>
    <property type="match status" value="2"/>
</dbReference>
<feature type="compositionally biased region" description="Polar residues" evidence="2">
    <location>
        <begin position="672"/>
        <end position="689"/>
    </location>
</feature>
<organism evidence="4 5">
    <name type="scientific">Opisthorchis felineus</name>
    <dbReference type="NCBI Taxonomy" id="147828"/>
    <lineage>
        <taxon>Eukaryota</taxon>
        <taxon>Metazoa</taxon>
        <taxon>Spiralia</taxon>
        <taxon>Lophotrochozoa</taxon>
        <taxon>Platyhelminthes</taxon>
        <taxon>Trematoda</taxon>
        <taxon>Digenea</taxon>
        <taxon>Opisthorchiida</taxon>
        <taxon>Opisthorchiata</taxon>
        <taxon>Opisthorchiidae</taxon>
        <taxon>Opisthorchis</taxon>
    </lineage>
</organism>
<sequence length="1056" mass="112625">MLLSDRLVSGYEIVHLNVGGRKFSTSRNTLLWSGDSFFSVLLGGRIPSCKDEDGAYFIDRDPDLFAVILNYLRTRELNVSGIDPITLRNEAEFYGLDSLVKKLSLCEEVFTGNCGDLLFHGYYPSPFLRTEELKIDAENTQELIQKPTVSDATTNRDRPSPTTSGTAPVTLIACHQNLMAVVYQDCVGVFHLKDPTGWHLVWLSPSLSAPIDRLALTTKHTGTVGLGVLFNPQVAVGSGASSFSAASPGPTIASAVQQNIAQPVQGSLSGVPTSFSTAGASSPSMTSCPSQLPAQAAQAPPVPPHQSAPSPTAPGVNASGCMVAAAVGSTISVWCLYPPPSSINPAVASLGGVLGVSISPATYGLSPAISFMASGVSGTTGHFNTSLPRSNDPWASELIGRFDLNKRAVDYLMFIGAKLVALSRRGLVGVRHLMTNTWQVWSTVPILSYSVAASELLLLGCANGRICSINIQKFPLRIGDNDLLVTEIYRDPLQDPITALSVHFTHKTASSGRNCMEIAYGTLSGRVCLIVQYPENVGYSPQLLQTFTVHRAMVTRVVLSEKHLISVCNDFNHVRTWAVTRFRGIISTQPGSTPIASFHITTLDVTNPQTLTDSVIEAAQLCATATRLSNPSRDIVRTHSQVIPASAEQTRCPTQSQAAFRFSQWRRRTSHSRSPGSTLDLNDPTNPVSQPADLTPSSPPMPASIVYTQVDRSQSLGRSDTVSPTDSGNFAQLRGSTVTTDIVVLPRTSWLHEDPGSASARTSVVTNGAQGNSLHDPQPMERLQHSSAPGEQPHLPTVGRCQTFHGPSVAPIVTPDSAGSPSPLPLYRNPRTDKNRSTPIIELHRYANDPGPYGEREDILVFVQKFTPNANQLFVRFAATGKRVCVIRSVDGTPISSFCVHEHDGSNRVGAHPRRYIFTGHTDGSVQVWDLTTALNSMKGLGAGLAPGNPLLGFDGSFSPDLSNSGTVSLGVASNPSVSITPGSIGPLGVLPYSTTHAPSQSAYWTGGPTSRELVRLLESCRLGTSTTPSLAGYSPGRLTPADSFSSICPNGPITH</sequence>
<dbReference type="Pfam" id="PF02214">
    <property type="entry name" value="BTB_2"/>
    <property type="match status" value="1"/>
</dbReference>
<dbReference type="PROSITE" id="PS50097">
    <property type="entry name" value="BTB"/>
    <property type="match status" value="1"/>
</dbReference>
<dbReference type="InterPro" id="IPR015943">
    <property type="entry name" value="WD40/YVTN_repeat-like_dom_sf"/>
</dbReference>
<proteinExistence type="predicted"/>
<dbReference type="InterPro" id="IPR000210">
    <property type="entry name" value="BTB/POZ_dom"/>
</dbReference>
<dbReference type="SUPFAM" id="SSF50978">
    <property type="entry name" value="WD40 repeat-like"/>
    <property type="match status" value="1"/>
</dbReference>
<dbReference type="SMART" id="SM00320">
    <property type="entry name" value="WD40"/>
    <property type="match status" value="2"/>
</dbReference>
<evidence type="ECO:0000256" key="2">
    <source>
        <dbReference type="SAM" id="MobiDB-lite"/>
    </source>
</evidence>
<feature type="compositionally biased region" description="Polar residues" evidence="2">
    <location>
        <begin position="275"/>
        <end position="286"/>
    </location>
</feature>
<feature type="region of interest" description="Disordered" evidence="2">
    <location>
        <begin position="646"/>
        <end position="732"/>
    </location>
</feature>
<reference evidence="4 5" key="1">
    <citation type="journal article" date="2019" name="BMC Genomics">
        <title>New insights from Opisthorchis felineus genome: update on genomics of the epidemiologically important liver flukes.</title>
        <authorList>
            <person name="Ershov N.I."/>
            <person name="Mordvinov V.A."/>
            <person name="Prokhortchouk E.B."/>
            <person name="Pakharukova M.Y."/>
            <person name="Gunbin K.V."/>
            <person name="Ustyantsev K."/>
            <person name="Genaev M.A."/>
            <person name="Blinov A.G."/>
            <person name="Mazur A."/>
            <person name="Boulygina E."/>
            <person name="Tsygankova S."/>
            <person name="Khrameeva E."/>
            <person name="Chekanov N."/>
            <person name="Fan G."/>
            <person name="Xiao A."/>
            <person name="Zhang H."/>
            <person name="Xu X."/>
            <person name="Yang H."/>
            <person name="Solovyev V."/>
            <person name="Lee S.M."/>
            <person name="Liu X."/>
            <person name="Afonnikov D.A."/>
            <person name="Skryabin K.G."/>
        </authorList>
    </citation>
    <scope>NUCLEOTIDE SEQUENCE [LARGE SCALE GENOMIC DNA]</scope>
    <source>
        <strain evidence="4">AK-0245</strain>
        <tissue evidence="4">Whole organism</tissue>
    </source>
</reference>
<dbReference type="EMBL" id="SJOL01011851">
    <property type="protein sequence ID" value="TGZ47686.1"/>
    <property type="molecule type" value="Genomic_DNA"/>
</dbReference>
<dbReference type="Proteomes" id="UP000308267">
    <property type="component" value="Unassembled WGS sequence"/>
</dbReference>
<dbReference type="GO" id="GO:0051260">
    <property type="term" value="P:protein homooligomerization"/>
    <property type="evidence" value="ECO:0007669"/>
    <property type="project" value="InterPro"/>
</dbReference>
<feature type="compositionally biased region" description="Polar residues" evidence="2">
    <location>
        <begin position="759"/>
        <end position="775"/>
    </location>
</feature>
<feature type="region of interest" description="Disordered" evidence="2">
    <location>
        <begin position="752"/>
        <end position="835"/>
    </location>
</feature>
<dbReference type="Gene3D" id="3.30.710.10">
    <property type="entry name" value="Potassium Channel Kv1.1, Chain A"/>
    <property type="match status" value="1"/>
</dbReference>
<dbReference type="InterPro" id="IPR003131">
    <property type="entry name" value="T1-type_BTB"/>
</dbReference>
<dbReference type="PROSITE" id="PS50082">
    <property type="entry name" value="WD_REPEATS_2"/>
    <property type="match status" value="1"/>
</dbReference>
<feature type="repeat" description="WD" evidence="1">
    <location>
        <begin position="915"/>
        <end position="939"/>
    </location>
</feature>
<evidence type="ECO:0000313" key="4">
    <source>
        <dbReference type="EMBL" id="TGZ47686.1"/>
    </source>
</evidence>
<evidence type="ECO:0000259" key="3">
    <source>
        <dbReference type="PROSITE" id="PS50097"/>
    </source>
</evidence>